<reference evidence="3" key="1">
    <citation type="submission" date="2020-06" db="EMBL/GenBank/DDBJ databases">
        <authorList>
            <person name="Li T."/>
            <person name="Hu X."/>
            <person name="Zhang T."/>
            <person name="Song X."/>
            <person name="Zhang H."/>
            <person name="Dai N."/>
            <person name="Sheng W."/>
            <person name="Hou X."/>
            <person name="Wei L."/>
        </authorList>
    </citation>
    <scope>NUCLEOTIDE SEQUENCE</scope>
    <source>
        <strain evidence="3">G02</strain>
        <tissue evidence="3">Leaf</tissue>
    </source>
</reference>
<dbReference type="InterPro" id="IPR051944">
    <property type="entry name" value="BEACH_domain_protein"/>
</dbReference>
<evidence type="ECO:0000256" key="1">
    <source>
        <dbReference type="ARBA" id="ARBA00022574"/>
    </source>
</evidence>
<feature type="region of interest" description="Disordered" evidence="2">
    <location>
        <begin position="308"/>
        <end position="362"/>
    </location>
</feature>
<dbReference type="AlphaFoldDB" id="A0AAW2UXF0"/>
<feature type="compositionally biased region" description="Low complexity" evidence="2">
    <location>
        <begin position="344"/>
        <end position="362"/>
    </location>
</feature>
<comment type="caution">
    <text evidence="3">The sequence shown here is derived from an EMBL/GenBank/DDBJ whole genome shotgun (WGS) entry which is preliminary data.</text>
</comment>
<proteinExistence type="predicted"/>
<reference evidence="3" key="2">
    <citation type="journal article" date="2024" name="Plant">
        <title>Genomic evolution and insights into agronomic trait innovations of Sesamum species.</title>
        <authorList>
            <person name="Miao H."/>
            <person name="Wang L."/>
            <person name="Qu L."/>
            <person name="Liu H."/>
            <person name="Sun Y."/>
            <person name="Le M."/>
            <person name="Wang Q."/>
            <person name="Wei S."/>
            <person name="Zheng Y."/>
            <person name="Lin W."/>
            <person name="Duan Y."/>
            <person name="Cao H."/>
            <person name="Xiong S."/>
            <person name="Wang X."/>
            <person name="Wei L."/>
            <person name="Li C."/>
            <person name="Ma Q."/>
            <person name="Ju M."/>
            <person name="Zhao R."/>
            <person name="Li G."/>
            <person name="Mu C."/>
            <person name="Tian Q."/>
            <person name="Mei H."/>
            <person name="Zhang T."/>
            <person name="Gao T."/>
            <person name="Zhang H."/>
        </authorList>
    </citation>
    <scope>NUCLEOTIDE SEQUENCE</scope>
    <source>
        <strain evidence="3">G02</strain>
    </source>
</reference>
<protein>
    <submittedName>
        <fullName evidence="3">Protein SPIRRIG</fullName>
    </submittedName>
</protein>
<evidence type="ECO:0000256" key="2">
    <source>
        <dbReference type="SAM" id="MobiDB-lite"/>
    </source>
</evidence>
<feature type="region of interest" description="Disordered" evidence="2">
    <location>
        <begin position="216"/>
        <end position="243"/>
    </location>
</feature>
<name>A0AAW2UXF0_SESRA</name>
<sequence>MTLLGVCIASSPTFALKFRSSGGYQGLTRVLPSFYDSPDIYYILFCLMFGKPVYPRLPEVRMLDFHALMPSDSSCGELKCVELLESVIAMAKSTFDRIVMQSMLAHETGNLSQIGASLVAELVDGNVDMAGELQGEALMHKTYAARLMGGDASAPAATTSVLRFMVDLAKMCPPFSAVCRRTEFLESCVDLYFSCVRAAHAVKLAKELTVKTEDKNLNDYDDSTSSHNTFSSLPQEHEMSGKTSISIGSFPQGNVSASSEDTSTIPHNMASEKPEIASIATVPELDKSVKEDAQAVVTGDGEALDQLSNATSGSNEFNFRDAKSTPDHINQNDSQSSMSFTLLESSPISSERSSSRIPLTPSSSPVIALTSWLGSASNNDIKVQPVSVASMDSSMSVNDTNSSSDLKSASQTQSASNTLFVISPKLMLAVDDSGYGGGHVLLVLLQF</sequence>
<dbReference type="PANTHER" id="PTHR46108">
    <property type="entry name" value="BLUE CHEESE"/>
    <property type="match status" value="1"/>
</dbReference>
<organism evidence="3">
    <name type="scientific">Sesamum radiatum</name>
    <name type="common">Black benniseed</name>
    <dbReference type="NCBI Taxonomy" id="300843"/>
    <lineage>
        <taxon>Eukaryota</taxon>
        <taxon>Viridiplantae</taxon>
        <taxon>Streptophyta</taxon>
        <taxon>Embryophyta</taxon>
        <taxon>Tracheophyta</taxon>
        <taxon>Spermatophyta</taxon>
        <taxon>Magnoliopsida</taxon>
        <taxon>eudicotyledons</taxon>
        <taxon>Gunneridae</taxon>
        <taxon>Pentapetalae</taxon>
        <taxon>asterids</taxon>
        <taxon>lamiids</taxon>
        <taxon>Lamiales</taxon>
        <taxon>Pedaliaceae</taxon>
        <taxon>Sesamum</taxon>
    </lineage>
</organism>
<keyword evidence="1" id="KW-0853">WD repeat</keyword>
<feature type="compositionally biased region" description="Polar residues" evidence="2">
    <location>
        <begin position="327"/>
        <end position="343"/>
    </location>
</feature>
<gene>
    <name evidence="3" type="ORF">Sradi_1398100</name>
</gene>
<dbReference type="EMBL" id="JACGWJ010000005">
    <property type="protein sequence ID" value="KAL0419846.1"/>
    <property type="molecule type" value="Genomic_DNA"/>
</dbReference>
<dbReference type="PANTHER" id="PTHR46108:SF4">
    <property type="entry name" value="BLUE CHEESE"/>
    <property type="match status" value="1"/>
</dbReference>
<accession>A0AAW2UXF0</accession>
<feature type="compositionally biased region" description="Polar residues" evidence="2">
    <location>
        <begin position="223"/>
        <end position="234"/>
    </location>
</feature>
<evidence type="ECO:0000313" key="3">
    <source>
        <dbReference type="EMBL" id="KAL0419846.1"/>
    </source>
</evidence>
<feature type="compositionally biased region" description="Polar residues" evidence="2">
    <location>
        <begin position="308"/>
        <end position="317"/>
    </location>
</feature>